<feature type="binding site" evidence="15">
    <location>
        <position position="202"/>
    </location>
    <ligand>
        <name>Ca(2+)</name>
        <dbReference type="ChEBI" id="CHEBI:29108"/>
    </ligand>
</feature>
<dbReference type="InterPro" id="IPR005959">
    <property type="entry name" value="Fumarylacetoacetase"/>
</dbReference>
<dbReference type="AlphaFoldDB" id="A0A061QNF4"/>
<dbReference type="PANTHER" id="PTHR43069:SF2">
    <property type="entry name" value="FUMARYLACETOACETASE"/>
    <property type="match status" value="1"/>
</dbReference>
<evidence type="ECO:0000256" key="6">
    <source>
        <dbReference type="ARBA" id="ARBA00022723"/>
    </source>
</evidence>
<comment type="similarity">
    <text evidence="3 16">Belongs to the FAH family.</text>
</comment>
<dbReference type="PANTHER" id="PTHR43069">
    <property type="entry name" value="FUMARYLACETOACETASE"/>
    <property type="match status" value="1"/>
</dbReference>
<feature type="domain" description="Fumarylacetoacetase N-terminal" evidence="18">
    <location>
        <begin position="18"/>
        <end position="123"/>
    </location>
</feature>
<dbReference type="GO" id="GO:0004334">
    <property type="term" value="F:fumarylacetoacetase activity"/>
    <property type="evidence" value="ECO:0007669"/>
    <property type="project" value="UniProtKB-UniRule"/>
</dbReference>
<dbReference type="InterPro" id="IPR036462">
    <property type="entry name" value="Fumarylacetoacetase_N_sf"/>
</dbReference>
<evidence type="ECO:0000256" key="2">
    <source>
        <dbReference type="ARBA" id="ARBA00004782"/>
    </source>
</evidence>
<sequence length="422" mass="47456">MRLQSFVQVKEDSHFPLENLPFGIFSIRNEPQLRWRAGSAIGDYVIDLAELEKEDFFASAGISGQIFSQDSLNEFMSLGRMSWRKVREILTELLITDNPRIRDDAELRKRVLIPMGEVQMGLPARIGDYTDFFVSKYHTENCNEIFRGYRKINDNWYQLPVGYHGRASSIVVSGTEVRRPRGQYLGEDGQPEQGACKKLDFELEMACLIGPGNNQGESIPVEGAEDHIFGLVIMNDWSARDIQKWEAVPLGPFNGKNFATSISPWVVTLDALEPFRCEAPPRDRPVLPYLHMDRPPSYNIELRVDIAPKERPSEPRTVSKSNFRHLYWTLPQFVAHHSRGGCNLRPGDMMGTGTISGQDAGSYGCMLELSWGGSKDVPVGDGLSRRFLEDGDTVVLSGFCQGDGFRVGFGECRGLVLPAREE</sequence>
<protein>
    <recommendedName>
        <fullName evidence="5 16">Fumarylacetoacetase</fullName>
        <ecNumber evidence="4 16">3.7.1.2</ecNumber>
    </recommendedName>
    <alternativeName>
        <fullName evidence="12 16">Fumarylacetoacetate hydrolase</fullName>
    </alternativeName>
</protein>
<comment type="catalytic activity">
    <reaction evidence="1 16">
        <text>4-fumarylacetoacetate + H2O = acetoacetate + fumarate + H(+)</text>
        <dbReference type="Rhea" id="RHEA:10244"/>
        <dbReference type="ChEBI" id="CHEBI:13705"/>
        <dbReference type="ChEBI" id="CHEBI:15377"/>
        <dbReference type="ChEBI" id="CHEBI:15378"/>
        <dbReference type="ChEBI" id="CHEBI:18034"/>
        <dbReference type="ChEBI" id="CHEBI:29806"/>
        <dbReference type="EC" id="3.7.1.2"/>
    </reaction>
</comment>
<evidence type="ECO:0000256" key="7">
    <source>
        <dbReference type="ARBA" id="ARBA00022801"/>
    </source>
</evidence>
<dbReference type="GO" id="GO:0006572">
    <property type="term" value="P:L-tyrosine catabolic process"/>
    <property type="evidence" value="ECO:0007669"/>
    <property type="project" value="UniProtKB-UniRule"/>
</dbReference>
<accession>A0A061QNF4</accession>
<name>A0A061QNF4_9CHLO</name>
<reference evidence="19" key="1">
    <citation type="submission" date="2014-05" db="EMBL/GenBank/DDBJ databases">
        <title>The transcriptome of the halophilic microalga Tetraselmis sp. GSL018 isolated from the Great Salt Lake, Utah.</title>
        <authorList>
            <person name="Jinkerson R.E."/>
            <person name="D'Adamo S."/>
            <person name="Posewitz M.C."/>
        </authorList>
    </citation>
    <scope>NUCLEOTIDE SEQUENCE</scope>
    <source>
        <strain evidence="19">GSL018</strain>
    </source>
</reference>
<dbReference type="SUPFAM" id="SSF56529">
    <property type="entry name" value="FAH"/>
    <property type="match status" value="1"/>
</dbReference>
<dbReference type="GO" id="GO:0046872">
    <property type="term" value="F:metal ion binding"/>
    <property type="evidence" value="ECO:0007669"/>
    <property type="project" value="UniProtKB-UniRule"/>
</dbReference>
<evidence type="ECO:0000256" key="14">
    <source>
        <dbReference type="PIRSR" id="PIRSR605959-2"/>
    </source>
</evidence>
<evidence type="ECO:0000256" key="10">
    <source>
        <dbReference type="ARBA" id="ARBA00022878"/>
    </source>
</evidence>
<proteinExistence type="inferred from homology"/>
<dbReference type="EMBL" id="GBEZ01027342">
    <property type="protein sequence ID" value="JAC59959.1"/>
    <property type="molecule type" value="Transcribed_RNA"/>
</dbReference>
<gene>
    <name evidence="19" type="primary">FAH</name>
    <name evidence="19" type="ORF">TSPGSL018_30184</name>
</gene>
<evidence type="ECO:0000313" key="19">
    <source>
        <dbReference type="EMBL" id="JAC59959.1"/>
    </source>
</evidence>
<dbReference type="SUPFAM" id="SSF63433">
    <property type="entry name" value="Fumarylacetoacetate hydrolase, FAH, N-terminal domain"/>
    <property type="match status" value="1"/>
</dbReference>
<feature type="binding site" evidence="15">
    <location>
        <position position="236"/>
    </location>
    <ligand>
        <name>Mg(2+)</name>
        <dbReference type="ChEBI" id="CHEBI:18420"/>
    </ligand>
</feature>
<feature type="domain" description="Fumarylacetoacetase-like C-terminal" evidence="17">
    <location>
        <begin position="155"/>
        <end position="413"/>
    </location>
</feature>
<comment type="pathway">
    <text evidence="2 16">Amino-acid degradation; L-phenylalanine degradation; acetoacetate and fumarate from L-phenylalanine: step 6/6.</text>
</comment>
<feature type="binding site" evidence="14">
    <location>
        <position position="354"/>
    </location>
    <ligand>
        <name>substrate</name>
    </ligand>
</feature>
<keyword evidence="7 16" id="KW-0378">Hydrolase</keyword>
<evidence type="ECO:0000256" key="9">
    <source>
        <dbReference type="ARBA" id="ARBA00022842"/>
    </source>
</evidence>
<dbReference type="InterPro" id="IPR011234">
    <property type="entry name" value="Fumarylacetoacetase-like_C"/>
</dbReference>
<feature type="binding site" evidence="14">
    <location>
        <position position="133"/>
    </location>
    <ligand>
        <name>substrate</name>
    </ligand>
</feature>
<dbReference type="Gene3D" id="3.90.850.10">
    <property type="entry name" value="Fumarylacetoacetase-like, C-terminal domain"/>
    <property type="match status" value="1"/>
</dbReference>
<dbReference type="InterPro" id="IPR036663">
    <property type="entry name" value="Fumarylacetoacetase_C_sf"/>
</dbReference>
<evidence type="ECO:0000256" key="12">
    <source>
        <dbReference type="ARBA" id="ARBA00031740"/>
    </source>
</evidence>
<evidence type="ECO:0000256" key="16">
    <source>
        <dbReference type="RuleBase" id="RU366008"/>
    </source>
</evidence>
<dbReference type="Gene3D" id="2.30.30.230">
    <property type="entry name" value="Fumarylacetoacetase, N-terminal domain"/>
    <property type="match status" value="1"/>
</dbReference>
<keyword evidence="10 16" id="KW-0828">Tyrosine catabolism</keyword>
<dbReference type="InterPro" id="IPR015377">
    <property type="entry name" value="Fumarylacetoacetase_N"/>
</dbReference>
<dbReference type="Pfam" id="PF01557">
    <property type="entry name" value="FAA_hydrolase"/>
    <property type="match status" value="1"/>
</dbReference>
<evidence type="ECO:0000256" key="11">
    <source>
        <dbReference type="ARBA" id="ARBA00023232"/>
    </source>
</evidence>
<organism evidence="19">
    <name type="scientific">Tetraselmis sp. GSL018</name>
    <dbReference type="NCBI Taxonomy" id="582737"/>
    <lineage>
        <taxon>Eukaryota</taxon>
        <taxon>Viridiplantae</taxon>
        <taxon>Chlorophyta</taxon>
        <taxon>core chlorophytes</taxon>
        <taxon>Chlorodendrophyceae</taxon>
        <taxon>Chlorodendrales</taxon>
        <taxon>Chlorodendraceae</taxon>
        <taxon>Tetraselmis</taxon>
    </lineage>
</organism>
<dbReference type="EC" id="3.7.1.2" evidence="4 16"/>
<evidence type="ECO:0000256" key="13">
    <source>
        <dbReference type="PIRSR" id="PIRSR605959-1"/>
    </source>
</evidence>
<evidence type="ECO:0000256" key="15">
    <source>
        <dbReference type="PIRSR" id="PIRSR605959-3"/>
    </source>
</evidence>
<evidence type="ECO:0000259" key="18">
    <source>
        <dbReference type="Pfam" id="PF09298"/>
    </source>
</evidence>
<feature type="binding site" evidence="14">
    <location>
        <position position="243"/>
    </location>
    <ligand>
        <name>substrate</name>
    </ligand>
</feature>
<evidence type="ECO:0000259" key="17">
    <source>
        <dbReference type="Pfam" id="PF01557"/>
    </source>
</evidence>
<keyword evidence="9 15" id="KW-0460">Magnesium</keyword>
<feature type="binding site" evidence="15">
    <location>
        <position position="236"/>
    </location>
    <ligand>
        <name>Ca(2+)</name>
        <dbReference type="ChEBI" id="CHEBI:29108"/>
    </ligand>
</feature>
<evidence type="ECO:0000256" key="8">
    <source>
        <dbReference type="ARBA" id="ARBA00022837"/>
    </source>
</evidence>
<feature type="binding site" evidence="15">
    <location>
        <position position="256"/>
    </location>
    <ligand>
        <name>Mg(2+)</name>
        <dbReference type="ChEBI" id="CHEBI:18420"/>
    </ligand>
</feature>
<keyword evidence="6 15" id="KW-0479">Metal-binding</keyword>
<feature type="binding site" evidence="15">
    <location>
        <position position="204"/>
    </location>
    <ligand>
        <name>Ca(2+)</name>
        <dbReference type="ChEBI" id="CHEBI:29108"/>
    </ligand>
</feature>
<feature type="binding site" evidence="14">
    <location>
        <position position="147"/>
    </location>
    <ligand>
        <name>substrate</name>
    </ligand>
</feature>
<keyword evidence="8 15" id="KW-0106">Calcium</keyword>
<dbReference type="NCBIfam" id="TIGR01266">
    <property type="entry name" value="fum_ac_acetase"/>
    <property type="match status" value="1"/>
</dbReference>
<comment type="cofactor">
    <cofactor evidence="16">
        <name>Mg(2+)</name>
        <dbReference type="ChEBI" id="CHEBI:18420"/>
    </cofactor>
    <cofactor evidence="16">
        <name>Ca(2+)</name>
        <dbReference type="ChEBI" id="CHEBI:29108"/>
    </cofactor>
</comment>
<dbReference type="GO" id="GO:0006559">
    <property type="term" value="P:L-phenylalanine catabolic process"/>
    <property type="evidence" value="ECO:0007669"/>
    <property type="project" value="UniProtKB-UniRule"/>
</dbReference>
<dbReference type="UniPathway" id="UPA00139">
    <property type="reaction ID" value="UER00341"/>
</dbReference>
<feature type="binding site" evidence="15">
    <location>
        <position position="131"/>
    </location>
    <ligand>
        <name>Ca(2+)</name>
        <dbReference type="ChEBI" id="CHEBI:29108"/>
    </ligand>
</feature>
<evidence type="ECO:0000256" key="3">
    <source>
        <dbReference type="ARBA" id="ARBA00010211"/>
    </source>
</evidence>
<dbReference type="Pfam" id="PF09298">
    <property type="entry name" value="FAA_hydrolase_N"/>
    <property type="match status" value="1"/>
</dbReference>
<keyword evidence="11 16" id="KW-0585">Phenylalanine catabolism</keyword>
<evidence type="ECO:0000256" key="4">
    <source>
        <dbReference type="ARBA" id="ARBA00012094"/>
    </source>
</evidence>
<evidence type="ECO:0000256" key="5">
    <source>
        <dbReference type="ARBA" id="ARBA00014741"/>
    </source>
</evidence>
<evidence type="ECO:0000256" key="1">
    <source>
        <dbReference type="ARBA" id="ARBA00000353"/>
    </source>
</evidence>
<dbReference type="FunFam" id="3.90.850.10:FF:000004">
    <property type="entry name" value="Fumarylacetoacetase"/>
    <property type="match status" value="1"/>
</dbReference>
<dbReference type="GO" id="GO:1902000">
    <property type="term" value="P:homogentisate catabolic process"/>
    <property type="evidence" value="ECO:0007669"/>
    <property type="project" value="TreeGrafter"/>
</dbReference>
<feature type="binding site" evidence="15">
    <location>
        <position position="260"/>
    </location>
    <ligand>
        <name>Mg(2+)</name>
        <dbReference type="ChEBI" id="CHEBI:18420"/>
    </ligand>
</feature>
<feature type="active site" description="Proton acceptor" evidence="13">
    <location>
        <position position="138"/>
    </location>
</feature>